<dbReference type="Proteomes" id="UP001062846">
    <property type="component" value="Chromosome 1"/>
</dbReference>
<gene>
    <name evidence="1" type="ORF">RHMOL_Rhmol01G0091000</name>
</gene>
<dbReference type="EMBL" id="CM046388">
    <property type="protein sequence ID" value="KAI8571100.1"/>
    <property type="molecule type" value="Genomic_DNA"/>
</dbReference>
<evidence type="ECO:0000313" key="2">
    <source>
        <dbReference type="Proteomes" id="UP001062846"/>
    </source>
</evidence>
<reference evidence="1" key="1">
    <citation type="submission" date="2022-02" db="EMBL/GenBank/DDBJ databases">
        <title>Plant Genome Project.</title>
        <authorList>
            <person name="Zhang R.-G."/>
        </authorList>
    </citation>
    <scope>NUCLEOTIDE SEQUENCE</scope>
    <source>
        <strain evidence="1">AT1</strain>
    </source>
</reference>
<comment type="caution">
    <text evidence="1">The sequence shown here is derived from an EMBL/GenBank/DDBJ whole genome shotgun (WGS) entry which is preliminary data.</text>
</comment>
<name>A0ACC0PZG4_RHOML</name>
<sequence length="567" mass="63477">MIIRSFARAFTPPFLLLLLLLLGVTCQENKNQQFINSCGDIHNITLPFQLQGDPSSHTAYNEYFTLSCDENNRTVLNLLSGKYYVQSINYTSFTIRLADVGIQTSDICSSFPLSSLSDFFNGAVPYSIFPIMMSISSSTVVFLSCENPIQSAVYVNRTGYCVTRDESGNGYYSYVMVGEPEVALWDFPDSCRLDKVVCGSSPQLIAARGWNVSWLDLNRELAYGFEASWTASACNHRYSYSDIKKMTNDFRDKLGEGGYGFVYKGKLRSGPFVAIKMLSKPKANGQEFINEVATIGRIHHVNVVQLIGYCAERSKRALVYDFMPNGSLEKYILPSKGELSLSCKQIYEISLGVARGVGYLHQGCDMQILHFDIKPHNILLDENFTPKVSDFGLAKLYPTDDSIVTVTAARGTLGYMAPELFYKNIGGVSYKADIYSFGMLLMEMAGKRRNWNSSVDSSQIFFPSWVYDQFAEGKNIQIAETTEEESEMVKKMMLVGLWCIQMRPSDRPNSMNKVVEMLEGNIQLLHMPPKPFLYSQLAMQPKNGIDISLSNLSGACMDSLTCDISGR</sequence>
<evidence type="ECO:0000313" key="1">
    <source>
        <dbReference type="EMBL" id="KAI8571100.1"/>
    </source>
</evidence>
<keyword evidence="2" id="KW-1185">Reference proteome</keyword>
<accession>A0ACC0PZG4</accession>
<organism evidence="1 2">
    <name type="scientific">Rhododendron molle</name>
    <name type="common">Chinese azalea</name>
    <name type="synonym">Azalea mollis</name>
    <dbReference type="NCBI Taxonomy" id="49168"/>
    <lineage>
        <taxon>Eukaryota</taxon>
        <taxon>Viridiplantae</taxon>
        <taxon>Streptophyta</taxon>
        <taxon>Embryophyta</taxon>
        <taxon>Tracheophyta</taxon>
        <taxon>Spermatophyta</taxon>
        <taxon>Magnoliopsida</taxon>
        <taxon>eudicotyledons</taxon>
        <taxon>Gunneridae</taxon>
        <taxon>Pentapetalae</taxon>
        <taxon>asterids</taxon>
        <taxon>Ericales</taxon>
        <taxon>Ericaceae</taxon>
        <taxon>Ericoideae</taxon>
        <taxon>Rhodoreae</taxon>
        <taxon>Rhododendron</taxon>
    </lineage>
</organism>
<proteinExistence type="predicted"/>
<protein>
    <submittedName>
        <fullName evidence="1">Uncharacterized protein</fullName>
    </submittedName>
</protein>